<keyword evidence="4 7" id="KW-0812">Transmembrane</keyword>
<feature type="transmembrane region" description="Helical" evidence="7">
    <location>
        <begin position="127"/>
        <end position="146"/>
    </location>
</feature>
<evidence type="ECO:0000256" key="5">
    <source>
        <dbReference type="ARBA" id="ARBA00022989"/>
    </source>
</evidence>
<feature type="transmembrane region" description="Helical" evidence="7">
    <location>
        <begin position="46"/>
        <end position="65"/>
    </location>
</feature>
<gene>
    <name evidence="8" type="ORF">ABVT11_05160</name>
</gene>
<evidence type="ECO:0000313" key="8">
    <source>
        <dbReference type="EMBL" id="MET1489203.1"/>
    </source>
</evidence>
<keyword evidence="6 7" id="KW-0472">Membrane</keyword>
<feature type="transmembrane region" description="Helical" evidence="7">
    <location>
        <begin position="101"/>
        <end position="121"/>
    </location>
</feature>
<dbReference type="Pfam" id="PF00953">
    <property type="entry name" value="Glycos_transf_4"/>
    <property type="match status" value="1"/>
</dbReference>
<dbReference type="Proteomes" id="UP001548590">
    <property type="component" value="Unassembled WGS sequence"/>
</dbReference>
<feature type="transmembrane region" description="Helical" evidence="7">
    <location>
        <begin position="158"/>
        <end position="176"/>
    </location>
</feature>
<evidence type="ECO:0000256" key="1">
    <source>
        <dbReference type="ARBA" id="ARBA00004651"/>
    </source>
</evidence>
<keyword evidence="9" id="KW-1185">Reference proteome</keyword>
<accession>A0ABV2CMY1</accession>
<feature type="transmembrane region" description="Helical" evidence="7">
    <location>
        <begin position="182"/>
        <end position="199"/>
    </location>
</feature>
<evidence type="ECO:0000256" key="4">
    <source>
        <dbReference type="ARBA" id="ARBA00022692"/>
    </source>
</evidence>
<dbReference type="RefSeq" id="WP_345924378.1">
    <property type="nucleotide sequence ID" value="NZ_JBDIVF010000001.1"/>
</dbReference>
<evidence type="ECO:0000313" key="9">
    <source>
        <dbReference type="Proteomes" id="UP001548590"/>
    </source>
</evidence>
<feature type="transmembrane region" description="Helical" evidence="7">
    <location>
        <begin position="233"/>
        <end position="252"/>
    </location>
</feature>
<dbReference type="PANTHER" id="PTHR22926">
    <property type="entry name" value="PHOSPHO-N-ACETYLMURAMOYL-PENTAPEPTIDE-TRANSFERASE"/>
    <property type="match status" value="1"/>
</dbReference>
<feature type="transmembrane region" description="Helical" evidence="7">
    <location>
        <begin position="308"/>
        <end position="327"/>
    </location>
</feature>
<evidence type="ECO:0000256" key="6">
    <source>
        <dbReference type="ARBA" id="ARBA00023136"/>
    </source>
</evidence>
<comment type="caution">
    <text evidence="8">The sequence shown here is derived from an EMBL/GenBank/DDBJ whole genome shotgun (WGS) entry which is preliminary data.</text>
</comment>
<dbReference type="PANTHER" id="PTHR22926:SF3">
    <property type="entry name" value="UNDECAPRENYL-PHOSPHATE ALPHA-N-ACETYLGLUCOSAMINYL 1-PHOSPHATE TRANSFERASE"/>
    <property type="match status" value="1"/>
</dbReference>
<dbReference type="EMBL" id="JBEWLZ010000002">
    <property type="protein sequence ID" value="MET1489203.1"/>
    <property type="molecule type" value="Genomic_DNA"/>
</dbReference>
<proteinExistence type="predicted"/>
<feature type="transmembrane region" description="Helical" evidence="7">
    <location>
        <begin position="283"/>
        <end position="302"/>
    </location>
</feature>
<feature type="transmembrane region" description="Helical" evidence="7">
    <location>
        <begin position="6"/>
        <end position="25"/>
    </location>
</feature>
<sequence>MIWSVLGCVLCSALAGTLALRRYALARQIIDVPNARSSHSVPTPRGGGVAIVLAYLGALVFWRIYAGVADGLFWSLLLGGGMIAAVGFRDDQVGLPARVRFGFHLFAAALAVWNLGGWPVLDLGFSALHWGVAGAVMAVLGLAWSINLYNFMDGIDGLAGMQAVFVAGAGGALIWLGGYDAMPLWLLAAASAGFLLLNWPPAKIFMGDAGSGFLGYAVGVHALHATTSGSTPIWPWLILLAVFVVDATLTLLRRALRGIRVTDAHRTHAYQWASRRLGAHRPVTLAVLSINLALLLPLALTAQAVPHLAVFLVVLSFSVLAGLAWYLDAGVPEHSAPATSRNITNA</sequence>
<protein>
    <submittedName>
        <fullName evidence="8">Glycosyltransferase family 4 protein</fullName>
    </submittedName>
</protein>
<dbReference type="CDD" id="cd06854">
    <property type="entry name" value="GT_WbpL_WbcO_like"/>
    <property type="match status" value="1"/>
</dbReference>
<keyword evidence="3" id="KW-0808">Transferase</keyword>
<name>A0ABV2CMY1_9RHOO</name>
<comment type="subcellular location">
    <subcellularLocation>
        <location evidence="1">Cell membrane</location>
        <topology evidence="1">Multi-pass membrane protein</topology>
    </subcellularLocation>
</comment>
<dbReference type="InterPro" id="IPR000715">
    <property type="entry name" value="Glycosyl_transferase_4"/>
</dbReference>
<feature type="transmembrane region" description="Helical" evidence="7">
    <location>
        <begin position="71"/>
        <end position="89"/>
    </location>
</feature>
<keyword evidence="2" id="KW-1003">Cell membrane</keyword>
<keyword evidence="5 7" id="KW-1133">Transmembrane helix</keyword>
<evidence type="ECO:0000256" key="3">
    <source>
        <dbReference type="ARBA" id="ARBA00022679"/>
    </source>
</evidence>
<evidence type="ECO:0000256" key="7">
    <source>
        <dbReference type="SAM" id="Phobius"/>
    </source>
</evidence>
<reference evidence="8 9" key="1">
    <citation type="submission" date="2024-07" db="EMBL/GenBank/DDBJ databases">
        <title>Uliginosibacterium paludis KCTC:42655.</title>
        <authorList>
            <person name="Kim M.K."/>
        </authorList>
    </citation>
    <scope>NUCLEOTIDE SEQUENCE [LARGE SCALE GENOMIC DNA]</scope>
    <source>
        <strain evidence="8 9">KCTC 42655</strain>
    </source>
</reference>
<organism evidence="8 9">
    <name type="scientific">Uliginosibacterium paludis</name>
    <dbReference type="NCBI Taxonomy" id="1615952"/>
    <lineage>
        <taxon>Bacteria</taxon>
        <taxon>Pseudomonadati</taxon>
        <taxon>Pseudomonadota</taxon>
        <taxon>Betaproteobacteria</taxon>
        <taxon>Rhodocyclales</taxon>
        <taxon>Zoogloeaceae</taxon>
        <taxon>Uliginosibacterium</taxon>
    </lineage>
</organism>
<evidence type="ECO:0000256" key="2">
    <source>
        <dbReference type="ARBA" id="ARBA00022475"/>
    </source>
</evidence>